<protein>
    <submittedName>
        <fullName evidence="2">DUF4365 domain-containing protein</fullName>
    </submittedName>
</protein>
<gene>
    <name evidence="2" type="ORF">F8C76_15665</name>
</gene>
<comment type="caution">
    <text evidence="2">The sequence shown here is derived from an EMBL/GenBank/DDBJ whole genome shotgun (WGS) entry which is preliminary data.</text>
</comment>
<organism evidence="2 3">
    <name type="scientific">Flagellimonas olearia</name>
    <dbReference type="NCBI Taxonomy" id="552546"/>
    <lineage>
        <taxon>Bacteria</taxon>
        <taxon>Pseudomonadati</taxon>
        <taxon>Bacteroidota</taxon>
        <taxon>Flavobacteriia</taxon>
        <taxon>Flavobacteriales</taxon>
        <taxon>Flavobacteriaceae</taxon>
        <taxon>Flagellimonas</taxon>
    </lineage>
</organism>
<name>A0A6I1E109_9FLAO</name>
<dbReference type="AlphaFoldDB" id="A0A6I1E109"/>
<proteinExistence type="predicted"/>
<dbReference type="Proteomes" id="UP000429785">
    <property type="component" value="Unassembled WGS sequence"/>
</dbReference>
<evidence type="ECO:0000313" key="2">
    <source>
        <dbReference type="EMBL" id="KAB7529267.1"/>
    </source>
</evidence>
<accession>A0A6I1E109</accession>
<dbReference type="Pfam" id="PF14280">
    <property type="entry name" value="DUF4365"/>
    <property type="match status" value="1"/>
</dbReference>
<dbReference type="RefSeq" id="WP_152132579.1">
    <property type="nucleotide sequence ID" value="NZ_WELG01000002.1"/>
</dbReference>
<reference evidence="2 3" key="1">
    <citation type="submission" date="2019-10" db="EMBL/GenBank/DDBJ databases">
        <title>Muricauda olearia CL-SS4 JCM15563 genome.</title>
        <authorList>
            <person name="Liu L."/>
        </authorList>
    </citation>
    <scope>NUCLEOTIDE SEQUENCE [LARGE SCALE GENOMIC DNA]</scope>
    <source>
        <strain evidence="2 3">CL-SS4</strain>
    </source>
</reference>
<evidence type="ECO:0000313" key="3">
    <source>
        <dbReference type="Proteomes" id="UP000429785"/>
    </source>
</evidence>
<dbReference type="OrthoDB" id="4951670at2"/>
<dbReference type="EMBL" id="WELG01000002">
    <property type="protein sequence ID" value="KAB7529267.1"/>
    <property type="molecule type" value="Genomic_DNA"/>
</dbReference>
<evidence type="ECO:0000259" key="1">
    <source>
        <dbReference type="Pfam" id="PF14280"/>
    </source>
</evidence>
<sequence>MNKRYISTERIGVNVTENIFLLEFDWIFREQPIVDVGIDALVEQSENGEPKGKFIALQIKTGEGNFSVTSNKLTYYISNIHYNYWMNFDLPILFIAHLPKTKKTYWIEITENNIRPTDKRWKIEIPIRNKLNAKAKPIITNLLTKRNTQFQTIKIFNGENVDEDTLFDITEKVNCISDATESTIRTQQILTDLSNKTNEFTDRLNGFTKNGESIKSNRVIATINAYAKHLNILSKRLDSENQIFAETFATGIFAYEQVIMMYYLFSGNKESIRLSIDSIINTPKAIETTVEAVNFMRDSFASIPSLSKKFKDSKKTMLMVVDSMLNDFMDAKSITANLIESSTNLIEDKEQ</sequence>
<dbReference type="InterPro" id="IPR025375">
    <property type="entry name" value="DUF4365"/>
</dbReference>
<feature type="domain" description="DUF4365" evidence="1">
    <location>
        <begin position="9"/>
        <end position="139"/>
    </location>
</feature>